<dbReference type="PROSITE" id="PS51257">
    <property type="entry name" value="PROKAR_LIPOPROTEIN"/>
    <property type="match status" value="1"/>
</dbReference>
<comment type="caution">
    <text evidence="3">The sequence shown here is derived from an EMBL/GenBank/DDBJ whole genome shotgun (WGS) entry which is preliminary data.</text>
</comment>
<dbReference type="OrthoDB" id="9792011at2"/>
<organism evidence="3 4">
    <name type="scientific">Longibacter salinarum</name>
    <dbReference type="NCBI Taxonomy" id="1850348"/>
    <lineage>
        <taxon>Bacteria</taxon>
        <taxon>Pseudomonadati</taxon>
        <taxon>Rhodothermota</taxon>
        <taxon>Rhodothermia</taxon>
        <taxon>Rhodothermales</taxon>
        <taxon>Salisaetaceae</taxon>
        <taxon>Longibacter</taxon>
    </lineage>
</organism>
<dbReference type="RefSeq" id="WP_098075419.1">
    <property type="nucleotide sequence ID" value="NZ_PDEQ01000004.1"/>
</dbReference>
<dbReference type="InterPro" id="IPR025510">
    <property type="entry name" value="DUF4397"/>
</dbReference>
<gene>
    <name evidence="3" type="ORF">CRI94_09265</name>
</gene>
<reference evidence="3 4" key="1">
    <citation type="submission" date="2017-10" db="EMBL/GenBank/DDBJ databases">
        <title>Draft genome of Longibacter Salinarum.</title>
        <authorList>
            <person name="Goh K.M."/>
            <person name="Shamsir M.S."/>
            <person name="Lim S.W."/>
        </authorList>
    </citation>
    <scope>NUCLEOTIDE SEQUENCE [LARGE SCALE GENOMIC DNA]</scope>
    <source>
        <strain evidence="3 4">KCTC 52045</strain>
    </source>
</reference>
<proteinExistence type="predicted"/>
<evidence type="ECO:0000313" key="4">
    <source>
        <dbReference type="Proteomes" id="UP000220102"/>
    </source>
</evidence>
<name>A0A2A8CY39_9BACT</name>
<evidence type="ECO:0000259" key="2">
    <source>
        <dbReference type="Pfam" id="PF14344"/>
    </source>
</evidence>
<dbReference type="AlphaFoldDB" id="A0A2A8CY39"/>
<protein>
    <recommendedName>
        <fullName evidence="2">DUF4397 domain-containing protein</fullName>
    </recommendedName>
</protein>
<evidence type="ECO:0000256" key="1">
    <source>
        <dbReference type="SAM" id="SignalP"/>
    </source>
</evidence>
<accession>A0A2A8CY39</accession>
<dbReference type="Proteomes" id="UP000220102">
    <property type="component" value="Unassembled WGS sequence"/>
</dbReference>
<keyword evidence="1" id="KW-0732">Signal</keyword>
<feature type="signal peptide" evidence="1">
    <location>
        <begin position="1"/>
        <end position="19"/>
    </location>
</feature>
<dbReference type="Pfam" id="PF14344">
    <property type="entry name" value="DUF4397"/>
    <property type="match status" value="1"/>
</dbReference>
<feature type="chain" id="PRO_5012586051" description="DUF4397 domain-containing protein" evidence="1">
    <location>
        <begin position="20"/>
        <end position="275"/>
    </location>
</feature>
<keyword evidence="4" id="KW-1185">Reference proteome</keyword>
<evidence type="ECO:0000313" key="3">
    <source>
        <dbReference type="EMBL" id="PEN13497.1"/>
    </source>
</evidence>
<sequence length="275" mass="28049">MKNVLAVLFSMLLVVTLVGCDSNDDDDNGDDTTQTAQVRFVHSSPDAGPVDVFLDDQEVAGDFAYSASPVNASDYLDVPVGTDATIEVRAQDGTVVNSVSVDQANLAADARYTVIVAGAVAATTEAPEAILLRDQFPDLGAGQIGLRLVHGSALAEDNFANGVDVYIAEAGQDDLSGLTPLVADFTFTQDTGSRLLGTSGAFATRELSSGPQQSVYVTAAGGTQPALEVPIGQGTGELPITEGAYVTGIAADIPTAEGGLAVGAQAIIEDAPSDN</sequence>
<dbReference type="EMBL" id="PDEQ01000004">
    <property type="protein sequence ID" value="PEN13497.1"/>
    <property type="molecule type" value="Genomic_DNA"/>
</dbReference>
<feature type="domain" description="DUF4397" evidence="2">
    <location>
        <begin position="36"/>
        <end position="155"/>
    </location>
</feature>